<dbReference type="EMBL" id="OZ034814">
    <property type="protein sequence ID" value="CAL1360277.1"/>
    <property type="molecule type" value="Genomic_DNA"/>
</dbReference>
<organism evidence="1 2">
    <name type="scientific">Linum trigynum</name>
    <dbReference type="NCBI Taxonomy" id="586398"/>
    <lineage>
        <taxon>Eukaryota</taxon>
        <taxon>Viridiplantae</taxon>
        <taxon>Streptophyta</taxon>
        <taxon>Embryophyta</taxon>
        <taxon>Tracheophyta</taxon>
        <taxon>Spermatophyta</taxon>
        <taxon>Magnoliopsida</taxon>
        <taxon>eudicotyledons</taxon>
        <taxon>Gunneridae</taxon>
        <taxon>Pentapetalae</taxon>
        <taxon>rosids</taxon>
        <taxon>fabids</taxon>
        <taxon>Malpighiales</taxon>
        <taxon>Linaceae</taxon>
        <taxon>Linum</taxon>
    </lineage>
</organism>
<evidence type="ECO:0000313" key="1">
    <source>
        <dbReference type="EMBL" id="CAL1360277.1"/>
    </source>
</evidence>
<accession>A0AAV2CUY4</accession>
<sequence length="130" mass="14915">MRQRKRKPQGMGYYMAPRLAYIQSSILHPPVAAYNFEIKPAIVTMIHNNALFHGLQSESPREHMQRFLELTGSLNINGMPAEALQLRLFLYSLAGKALRRLNNRPPRSITSWDDLLNKFMSLYCPPSKTA</sequence>
<evidence type="ECO:0000313" key="2">
    <source>
        <dbReference type="Proteomes" id="UP001497516"/>
    </source>
</evidence>
<gene>
    <name evidence="1" type="ORF">LTRI10_LOCUS7722</name>
</gene>
<dbReference type="AlphaFoldDB" id="A0AAV2CUY4"/>
<dbReference type="Proteomes" id="UP001497516">
    <property type="component" value="Chromosome 10"/>
</dbReference>
<keyword evidence="2" id="KW-1185">Reference proteome</keyword>
<dbReference type="PANTHER" id="PTHR33223">
    <property type="entry name" value="CCHC-TYPE DOMAIN-CONTAINING PROTEIN"/>
    <property type="match status" value="1"/>
</dbReference>
<proteinExistence type="predicted"/>
<protein>
    <submittedName>
        <fullName evidence="1">Uncharacterized protein</fullName>
    </submittedName>
</protein>
<name>A0AAV2CUY4_9ROSI</name>
<reference evidence="1 2" key="1">
    <citation type="submission" date="2024-04" db="EMBL/GenBank/DDBJ databases">
        <authorList>
            <person name="Fracassetti M."/>
        </authorList>
    </citation>
    <scope>NUCLEOTIDE SEQUENCE [LARGE SCALE GENOMIC DNA]</scope>
</reference>
<dbReference type="PANTHER" id="PTHR33223:SF11">
    <property type="entry name" value="ELEMENT PROTEIN, PUTATIVE-RELATED"/>
    <property type="match status" value="1"/>
</dbReference>